<dbReference type="InterPro" id="IPR029021">
    <property type="entry name" value="Prot-tyrosine_phosphatase-like"/>
</dbReference>
<evidence type="ECO:0000313" key="1">
    <source>
        <dbReference type="EMBL" id="VDI74630.1"/>
    </source>
</evidence>
<accession>A0A8B6H7S5</accession>
<comment type="caution">
    <text evidence="1">The sequence shown here is derived from an EMBL/GenBank/DDBJ whole genome shotgun (WGS) entry which is preliminary data.</text>
</comment>
<name>A0A8B6H7S5_MYTGA</name>
<keyword evidence="2" id="KW-1185">Reference proteome</keyword>
<dbReference type="Gene3D" id="3.90.190.10">
    <property type="entry name" value="Protein tyrosine phosphatase superfamily"/>
    <property type="match status" value="3"/>
</dbReference>
<dbReference type="AlphaFoldDB" id="A0A8B6H7S5"/>
<dbReference type="SUPFAM" id="SSF52799">
    <property type="entry name" value="(Phosphotyrosine protein) phosphatases II"/>
    <property type="match status" value="1"/>
</dbReference>
<dbReference type="EMBL" id="UYJE01009579">
    <property type="protein sequence ID" value="VDI74630.1"/>
    <property type="molecule type" value="Genomic_DNA"/>
</dbReference>
<organism evidence="1 2">
    <name type="scientific">Mytilus galloprovincialis</name>
    <name type="common">Mediterranean mussel</name>
    <dbReference type="NCBI Taxonomy" id="29158"/>
    <lineage>
        <taxon>Eukaryota</taxon>
        <taxon>Metazoa</taxon>
        <taxon>Spiralia</taxon>
        <taxon>Lophotrochozoa</taxon>
        <taxon>Mollusca</taxon>
        <taxon>Bivalvia</taxon>
        <taxon>Autobranchia</taxon>
        <taxon>Pteriomorphia</taxon>
        <taxon>Mytilida</taxon>
        <taxon>Mytiloidea</taxon>
        <taxon>Mytilidae</taxon>
        <taxon>Mytilinae</taxon>
        <taxon>Mytilus</taxon>
    </lineage>
</organism>
<reference evidence="1" key="1">
    <citation type="submission" date="2018-11" db="EMBL/GenBank/DDBJ databases">
        <authorList>
            <person name="Alioto T."/>
            <person name="Alioto T."/>
        </authorList>
    </citation>
    <scope>NUCLEOTIDE SEQUENCE</scope>
</reference>
<dbReference type="OrthoDB" id="6123911at2759"/>
<evidence type="ECO:0000313" key="2">
    <source>
        <dbReference type="Proteomes" id="UP000596742"/>
    </source>
</evidence>
<sequence length="459" mass="52554">MDPFTKSRDICLWFQQLGILILFTQVFLCQSTCDVELDTLQKRSAPGLKAPKKLWWAKELTPDLHVAGGLIERQIKYAAEAGFKSIISLFNDLRAGDFGGEYLPTAFEASHIAKIAGLQYLAVLEEDEEFASEDAIRKLTEAISQVQKPILLHCNRAFTIAYTTLLYLANQSRHDPNFVPHVDSEKFYKMSALMGKDFTSNETLKAVVAKVTGEPIVENPPKPETEPDDWLDFWLAHPVYRNWYTAGQIRKGHLQELEFIGFKSVINMRLDTTHNGKPSQETVTLLNVLDGTPTYDKDYKPLRQTHSHIKNIILDASKQNHYISPTSPVNYEHRHYEEYGDEIGYNEDLQSEHIKEFDLDYYLLPIESTGKYSKELFAKYKDKLLEIGKQGPVLVHCASGKRVAFMAVLAAALQHEKDFKWALKRINELGFEVSRTKNRDVYEMYSAWLNPDHGNKTEL</sequence>
<gene>
    <name evidence="1" type="ORF">MGAL_10B019755</name>
</gene>
<dbReference type="Proteomes" id="UP000596742">
    <property type="component" value="Unassembled WGS sequence"/>
</dbReference>
<proteinExistence type="predicted"/>
<protein>
    <submittedName>
        <fullName evidence="1">Uncharacterized protein</fullName>
    </submittedName>
</protein>